<name>A0AAW8Q659_VIBPH</name>
<dbReference type="Proteomes" id="UP001253193">
    <property type="component" value="Unassembled WGS sequence"/>
</dbReference>
<dbReference type="RefSeq" id="WP_311020793.1">
    <property type="nucleotide sequence ID" value="NZ_JAUHGG010000012.1"/>
</dbReference>
<dbReference type="EMBL" id="JAUHGG010000012">
    <property type="protein sequence ID" value="MDS1823764.1"/>
    <property type="molecule type" value="Genomic_DNA"/>
</dbReference>
<accession>A0AAW8Q659</accession>
<reference evidence="2" key="1">
    <citation type="submission" date="2023-06" db="EMBL/GenBank/DDBJ databases">
        <title>Genomic Diversity of Vibrio spp. and Metagenomic Analysis of Pathogens in Florida Gulf Coastal Waters Following Hurricane Ian.</title>
        <authorList>
            <person name="Brumfield K.D."/>
        </authorList>
    </citation>
    <scope>NUCLEOTIDE SEQUENCE</scope>
    <source>
        <strain evidence="2">WBS2B-138</strain>
    </source>
</reference>
<feature type="transmembrane region" description="Helical" evidence="1">
    <location>
        <begin position="40"/>
        <end position="61"/>
    </location>
</feature>
<keyword evidence="1" id="KW-0472">Membrane</keyword>
<evidence type="ECO:0000256" key="1">
    <source>
        <dbReference type="SAM" id="Phobius"/>
    </source>
</evidence>
<proteinExistence type="predicted"/>
<comment type="caution">
    <text evidence="2">The sequence shown here is derived from an EMBL/GenBank/DDBJ whole genome shotgun (WGS) entry which is preliminary data.</text>
</comment>
<gene>
    <name evidence="2" type="ORF">QX249_24270</name>
</gene>
<organism evidence="2 3">
    <name type="scientific">Vibrio parahaemolyticus</name>
    <dbReference type="NCBI Taxonomy" id="670"/>
    <lineage>
        <taxon>Bacteria</taxon>
        <taxon>Pseudomonadati</taxon>
        <taxon>Pseudomonadota</taxon>
        <taxon>Gammaproteobacteria</taxon>
        <taxon>Vibrionales</taxon>
        <taxon>Vibrionaceae</taxon>
        <taxon>Vibrio</taxon>
    </lineage>
</organism>
<evidence type="ECO:0000313" key="2">
    <source>
        <dbReference type="EMBL" id="MDS1823764.1"/>
    </source>
</evidence>
<keyword evidence="1" id="KW-1133">Transmembrane helix</keyword>
<keyword evidence="1" id="KW-0812">Transmembrane</keyword>
<evidence type="ECO:0000313" key="3">
    <source>
        <dbReference type="Proteomes" id="UP001253193"/>
    </source>
</evidence>
<protein>
    <submittedName>
        <fullName evidence="2">Uncharacterized protein</fullName>
    </submittedName>
</protein>
<dbReference type="AlphaFoldDB" id="A0AAW8Q659"/>
<sequence length="75" mass="8203">MEPIHPAVNFAILLLFLFSQKAVIDYVVKKQPTTATSQWVFSIAVMINATGVGFGIFHAIMNLSSFGKDMVGQLT</sequence>
<feature type="transmembrane region" description="Helical" evidence="1">
    <location>
        <begin position="6"/>
        <end position="28"/>
    </location>
</feature>